<gene>
    <name evidence="7" type="ORF">K435DRAFT_673109</name>
</gene>
<evidence type="ECO:0000313" key="7">
    <source>
        <dbReference type="EMBL" id="THU91920.1"/>
    </source>
</evidence>
<keyword evidence="4" id="KW-1133">Transmembrane helix</keyword>
<reference evidence="7 8" key="1">
    <citation type="journal article" date="2019" name="Nat. Ecol. Evol.">
        <title>Megaphylogeny resolves global patterns of mushroom evolution.</title>
        <authorList>
            <person name="Varga T."/>
            <person name="Krizsan K."/>
            <person name="Foldi C."/>
            <person name="Dima B."/>
            <person name="Sanchez-Garcia M."/>
            <person name="Sanchez-Ramirez S."/>
            <person name="Szollosi G.J."/>
            <person name="Szarkandi J.G."/>
            <person name="Papp V."/>
            <person name="Albert L."/>
            <person name="Andreopoulos W."/>
            <person name="Angelini C."/>
            <person name="Antonin V."/>
            <person name="Barry K.W."/>
            <person name="Bougher N.L."/>
            <person name="Buchanan P."/>
            <person name="Buyck B."/>
            <person name="Bense V."/>
            <person name="Catcheside P."/>
            <person name="Chovatia M."/>
            <person name="Cooper J."/>
            <person name="Damon W."/>
            <person name="Desjardin D."/>
            <person name="Finy P."/>
            <person name="Geml J."/>
            <person name="Haridas S."/>
            <person name="Hughes K."/>
            <person name="Justo A."/>
            <person name="Karasinski D."/>
            <person name="Kautmanova I."/>
            <person name="Kiss B."/>
            <person name="Kocsube S."/>
            <person name="Kotiranta H."/>
            <person name="LaButti K.M."/>
            <person name="Lechner B.E."/>
            <person name="Liimatainen K."/>
            <person name="Lipzen A."/>
            <person name="Lukacs Z."/>
            <person name="Mihaltcheva S."/>
            <person name="Morgado L.N."/>
            <person name="Niskanen T."/>
            <person name="Noordeloos M.E."/>
            <person name="Ohm R.A."/>
            <person name="Ortiz-Santana B."/>
            <person name="Ovrebo C."/>
            <person name="Racz N."/>
            <person name="Riley R."/>
            <person name="Savchenko A."/>
            <person name="Shiryaev A."/>
            <person name="Soop K."/>
            <person name="Spirin V."/>
            <person name="Szebenyi C."/>
            <person name="Tomsovsky M."/>
            <person name="Tulloss R.E."/>
            <person name="Uehling J."/>
            <person name="Grigoriev I.V."/>
            <person name="Vagvolgyi C."/>
            <person name="Papp T."/>
            <person name="Martin F.M."/>
            <person name="Miettinen O."/>
            <person name="Hibbett D.S."/>
            <person name="Nagy L.G."/>
        </authorList>
    </citation>
    <scope>NUCLEOTIDE SEQUENCE [LARGE SCALE GENOMIC DNA]</scope>
    <source>
        <strain evidence="7 8">CBS 962.96</strain>
    </source>
</reference>
<dbReference type="InterPro" id="IPR004345">
    <property type="entry name" value="TB2_DP1_HVA22"/>
</dbReference>
<evidence type="ECO:0000256" key="2">
    <source>
        <dbReference type="ARBA" id="ARBA00008573"/>
    </source>
</evidence>
<evidence type="ECO:0000256" key="3">
    <source>
        <dbReference type="ARBA" id="ARBA00022692"/>
    </source>
</evidence>
<name>A0A4S8LRR8_DENBC</name>
<proteinExistence type="inferred from homology"/>
<dbReference type="PANTHER" id="PTHR12300">
    <property type="entry name" value="HVA22-LIKE PROTEINS"/>
    <property type="match status" value="1"/>
</dbReference>
<comment type="similarity">
    <text evidence="2 6">Belongs to the DP1 family.</text>
</comment>
<organism evidence="7 8">
    <name type="scientific">Dendrothele bispora (strain CBS 962.96)</name>
    <dbReference type="NCBI Taxonomy" id="1314807"/>
    <lineage>
        <taxon>Eukaryota</taxon>
        <taxon>Fungi</taxon>
        <taxon>Dikarya</taxon>
        <taxon>Basidiomycota</taxon>
        <taxon>Agaricomycotina</taxon>
        <taxon>Agaricomycetes</taxon>
        <taxon>Agaricomycetidae</taxon>
        <taxon>Agaricales</taxon>
        <taxon>Agaricales incertae sedis</taxon>
        <taxon>Dendrothele</taxon>
    </lineage>
</organism>
<keyword evidence="5" id="KW-0472">Membrane</keyword>
<keyword evidence="8" id="KW-1185">Reference proteome</keyword>
<comment type="subcellular location">
    <subcellularLocation>
        <location evidence="1 6">Membrane</location>
        <topology evidence="1 6">Multi-pass membrane protein</topology>
    </subcellularLocation>
</comment>
<keyword evidence="3" id="KW-0812">Transmembrane</keyword>
<dbReference type="Proteomes" id="UP000297245">
    <property type="component" value="Unassembled WGS sequence"/>
</dbReference>
<evidence type="ECO:0000256" key="4">
    <source>
        <dbReference type="ARBA" id="ARBA00022989"/>
    </source>
</evidence>
<dbReference type="OrthoDB" id="434647at2759"/>
<evidence type="ECO:0000313" key="8">
    <source>
        <dbReference type="Proteomes" id="UP000297245"/>
    </source>
</evidence>
<evidence type="ECO:0000256" key="1">
    <source>
        <dbReference type="ARBA" id="ARBA00004141"/>
    </source>
</evidence>
<dbReference type="PANTHER" id="PTHR12300:SF161">
    <property type="entry name" value="RECEPTOR EXPRESSION-ENHANCING PROTEIN"/>
    <property type="match status" value="1"/>
</dbReference>
<dbReference type="EMBL" id="ML179294">
    <property type="protein sequence ID" value="THU91920.1"/>
    <property type="molecule type" value="Genomic_DNA"/>
</dbReference>
<evidence type="ECO:0000256" key="5">
    <source>
        <dbReference type="ARBA" id="ARBA00023136"/>
    </source>
</evidence>
<sequence>MPLFSPLLRLFMVFLNIYDTFKTLKEPPSKYRRGPEGEFYGPSARAVVQRKRDLKGCLAVWIVWCCFTLYERFGEPIIYLFIPFYDEFKSIALLFLILTRARGAEPIFLHVIRPFIRPYNKTIDTSLEFARMIGDMLFALVLVPLDFLQPWVRAYAPWSSVQHVVEPHHEVRGQEMTKSDYTVRQNGRVQSYVKGELSPRVSRFIL</sequence>
<dbReference type="Pfam" id="PF03134">
    <property type="entry name" value="TB2_DP1_HVA22"/>
    <property type="match status" value="1"/>
</dbReference>
<dbReference type="AlphaFoldDB" id="A0A4S8LRR8"/>
<protein>
    <recommendedName>
        <fullName evidence="6">Protein YOP1</fullName>
    </recommendedName>
</protein>
<evidence type="ECO:0000256" key="6">
    <source>
        <dbReference type="RuleBase" id="RU362006"/>
    </source>
</evidence>
<dbReference type="GO" id="GO:0016020">
    <property type="term" value="C:membrane"/>
    <property type="evidence" value="ECO:0007669"/>
    <property type="project" value="UniProtKB-SubCell"/>
</dbReference>
<accession>A0A4S8LRR8</accession>